<dbReference type="Proteomes" id="UP001152523">
    <property type="component" value="Unassembled WGS sequence"/>
</dbReference>
<dbReference type="EMBL" id="CAMAPF010001031">
    <property type="protein sequence ID" value="CAH9141543.1"/>
    <property type="molecule type" value="Genomic_DNA"/>
</dbReference>
<comment type="caution">
    <text evidence="1">The sequence shown here is derived from an EMBL/GenBank/DDBJ whole genome shotgun (WGS) entry which is preliminary data.</text>
</comment>
<evidence type="ECO:0000313" key="1">
    <source>
        <dbReference type="EMBL" id="CAH9141543.1"/>
    </source>
</evidence>
<accession>A0AAV0G1T7</accession>
<reference evidence="1" key="1">
    <citation type="submission" date="2022-07" db="EMBL/GenBank/DDBJ databases">
        <authorList>
            <person name="Macas J."/>
            <person name="Novak P."/>
            <person name="Neumann P."/>
        </authorList>
    </citation>
    <scope>NUCLEOTIDE SEQUENCE</scope>
</reference>
<gene>
    <name evidence="1" type="ORF">CEPIT_LOCUS39211</name>
</gene>
<keyword evidence="2" id="KW-1185">Reference proteome</keyword>
<name>A0AAV0G1T7_9ASTE</name>
<proteinExistence type="predicted"/>
<protein>
    <submittedName>
        <fullName evidence="1">Uncharacterized protein</fullName>
    </submittedName>
</protein>
<organism evidence="1 2">
    <name type="scientific">Cuscuta epithymum</name>
    <dbReference type="NCBI Taxonomy" id="186058"/>
    <lineage>
        <taxon>Eukaryota</taxon>
        <taxon>Viridiplantae</taxon>
        <taxon>Streptophyta</taxon>
        <taxon>Embryophyta</taxon>
        <taxon>Tracheophyta</taxon>
        <taxon>Spermatophyta</taxon>
        <taxon>Magnoliopsida</taxon>
        <taxon>eudicotyledons</taxon>
        <taxon>Gunneridae</taxon>
        <taxon>Pentapetalae</taxon>
        <taxon>asterids</taxon>
        <taxon>lamiids</taxon>
        <taxon>Solanales</taxon>
        <taxon>Convolvulaceae</taxon>
        <taxon>Cuscuteae</taxon>
        <taxon>Cuscuta</taxon>
        <taxon>Cuscuta subgen. Cuscuta</taxon>
    </lineage>
</organism>
<sequence length="11" mass="1208">MALDSIHADHV</sequence>
<evidence type="ECO:0000313" key="2">
    <source>
        <dbReference type="Proteomes" id="UP001152523"/>
    </source>
</evidence>